<dbReference type="PaxDb" id="4113-PGSC0003DMT400074956"/>
<feature type="compositionally biased region" description="Low complexity" evidence="1">
    <location>
        <begin position="125"/>
        <end position="135"/>
    </location>
</feature>
<reference evidence="3" key="1">
    <citation type="journal article" date="2011" name="Nature">
        <title>Genome sequence and analysis of the tuber crop potato.</title>
        <authorList>
            <consortium name="The Potato Genome Sequencing Consortium"/>
        </authorList>
    </citation>
    <scope>NUCLEOTIDE SEQUENCE [LARGE SCALE GENOMIC DNA]</scope>
    <source>
        <strain evidence="3">cv. DM1-3 516 R44</strain>
    </source>
</reference>
<dbReference type="HOGENOM" id="CLU_1613702_0_0_1"/>
<evidence type="ECO:0000313" key="3">
    <source>
        <dbReference type="Proteomes" id="UP000011115"/>
    </source>
</evidence>
<accession>M1CUE9</accession>
<dbReference type="EnsemblPlants" id="PGSC0003DMT400074956">
    <property type="protein sequence ID" value="PGSC0003DMT400074956"/>
    <property type="gene ID" value="PGSC0003DMG400029155"/>
</dbReference>
<proteinExistence type="predicted"/>
<feature type="compositionally biased region" description="Polar residues" evidence="1">
    <location>
        <begin position="103"/>
        <end position="119"/>
    </location>
</feature>
<evidence type="ECO:0000256" key="1">
    <source>
        <dbReference type="SAM" id="MobiDB-lite"/>
    </source>
</evidence>
<keyword evidence="3" id="KW-1185">Reference proteome</keyword>
<reference evidence="2" key="2">
    <citation type="submission" date="2015-06" db="UniProtKB">
        <authorList>
            <consortium name="EnsemblPlants"/>
        </authorList>
    </citation>
    <scope>IDENTIFICATION</scope>
    <source>
        <strain evidence="2">DM1-3 516 R44</strain>
    </source>
</reference>
<protein>
    <submittedName>
        <fullName evidence="2">Gag-pol polyprotein</fullName>
    </submittedName>
</protein>
<dbReference type="InParanoid" id="M1CUE9"/>
<evidence type="ECO:0000313" key="2">
    <source>
        <dbReference type="EnsemblPlants" id="PGSC0003DMT400074956"/>
    </source>
</evidence>
<dbReference type="AlphaFoldDB" id="M1CUE9"/>
<dbReference type="Proteomes" id="UP000011115">
    <property type="component" value="Unassembled WGS sequence"/>
</dbReference>
<feature type="compositionally biased region" description="Polar residues" evidence="1">
    <location>
        <begin position="156"/>
        <end position="165"/>
    </location>
</feature>
<sequence>MIYAFEKQVRVLREEKRGEREKFVVVEGLARGFRQGVIPMSYTQVIWISIQCLVDPVEQSESVGSHANRLQGIARLMINLQQVEKNQLKDREEFEHKRARASGNESGQQKSNVNQSSFQHKQKRPAPSSSSAPAPRNKCEYNSQNSHNFRARPAHSQGSKAQGGY</sequence>
<dbReference type="Gramene" id="PGSC0003DMT400074956">
    <property type="protein sequence ID" value="PGSC0003DMT400074956"/>
    <property type="gene ID" value="PGSC0003DMG400029155"/>
</dbReference>
<name>M1CUE9_SOLTU</name>
<feature type="region of interest" description="Disordered" evidence="1">
    <location>
        <begin position="88"/>
        <end position="165"/>
    </location>
</feature>
<organism evidence="2 3">
    <name type="scientific">Solanum tuberosum</name>
    <name type="common">Potato</name>
    <dbReference type="NCBI Taxonomy" id="4113"/>
    <lineage>
        <taxon>Eukaryota</taxon>
        <taxon>Viridiplantae</taxon>
        <taxon>Streptophyta</taxon>
        <taxon>Embryophyta</taxon>
        <taxon>Tracheophyta</taxon>
        <taxon>Spermatophyta</taxon>
        <taxon>Magnoliopsida</taxon>
        <taxon>eudicotyledons</taxon>
        <taxon>Gunneridae</taxon>
        <taxon>Pentapetalae</taxon>
        <taxon>asterids</taxon>
        <taxon>lamiids</taxon>
        <taxon>Solanales</taxon>
        <taxon>Solanaceae</taxon>
        <taxon>Solanoideae</taxon>
        <taxon>Solaneae</taxon>
        <taxon>Solanum</taxon>
    </lineage>
</organism>